<keyword evidence="2" id="KW-1185">Reference proteome</keyword>
<name>A0A9Q1K024_9CARY</name>
<dbReference type="EMBL" id="JAKOGI010000496">
    <property type="protein sequence ID" value="KAJ8434167.1"/>
    <property type="molecule type" value="Genomic_DNA"/>
</dbReference>
<reference evidence="1" key="1">
    <citation type="submission" date="2022-04" db="EMBL/GenBank/DDBJ databases">
        <title>Carnegiea gigantea Genome sequencing and assembly v2.</title>
        <authorList>
            <person name="Copetti D."/>
            <person name="Sanderson M.J."/>
            <person name="Burquez A."/>
            <person name="Wojciechowski M.F."/>
        </authorList>
    </citation>
    <scope>NUCLEOTIDE SEQUENCE</scope>
    <source>
        <strain evidence="1">SGP5-SGP5p</strain>
        <tissue evidence="1">Aerial part</tissue>
    </source>
</reference>
<organism evidence="1 2">
    <name type="scientific">Carnegiea gigantea</name>
    <dbReference type="NCBI Taxonomy" id="171969"/>
    <lineage>
        <taxon>Eukaryota</taxon>
        <taxon>Viridiplantae</taxon>
        <taxon>Streptophyta</taxon>
        <taxon>Embryophyta</taxon>
        <taxon>Tracheophyta</taxon>
        <taxon>Spermatophyta</taxon>
        <taxon>Magnoliopsida</taxon>
        <taxon>eudicotyledons</taxon>
        <taxon>Gunneridae</taxon>
        <taxon>Pentapetalae</taxon>
        <taxon>Caryophyllales</taxon>
        <taxon>Cactineae</taxon>
        <taxon>Cactaceae</taxon>
        <taxon>Cactoideae</taxon>
        <taxon>Echinocereeae</taxon>
        <taxon>Carnegiea</taxon>
    </lineage>
</organism>
<proteinExistence type="predicted"/>
<protein>
    <submittedName>
        <fullName evidence="1">Uncharacterized protein</fullName>
    </submittedName>
</protein>
<sequence>MFGHEEAERRKNKEVRQEWRPVNHTTTDQTMEEVTIPNIDKGGFKLLRRSTPTPVHKQKTITTKTDSFHALMEEDIMELVTHGEATSSRSLSSPIDYQVEQVSSLKKFHITFIYGLNKDSSLGSIADNTYGARCARRDFNAILSFNDILGGDELQDIKLKDFD</sequence>
<gene>
    <name evidence="1" type="ORF">Cgig2_009734</name>
</gene>
<accession>A0A9Q1K024</accession>
<evidence type="ECO:0000313" key="1">
    <source>
        <dbReference type="EMBL" id="KAJ8434167.1"/>
    </source>
</evidence>
<dbReference type="Proteomes" id="UP001153076">
    <property type="component" value="Unassembled WGS sequence"/>
</dbReference>
<dbReference type="AlphaFoldDB" id="A0A9Q1K024"/>
<evidence type="ECO:0000313" key="2">
    <source>
        <dbReference type="Proteomes" id="UP001153076"/>
    </source>
</evidence>
<comment type="caution">
    <text evidence="1">The sequence shown here is derived from an EMBL/GenBank/DDBJ whole genome shotgun (WGS) entry which is preliminary data.</text>
</comment>